<feature type="transmembrane region" description="Helical" evidence="10">
    <location>
        <begin position="139"/>
        <end position="157"/>
    </location>
</feature>
<dbReference type="HOGENOM" id="CLU_048483_0_1_1"/>
<protein>
    <recommendedName>
        <fullName evidence="10">Elongation of very long chain fatty acids protein</fullName>
        <ecNumber evidence="10">2.3.1.199</ecNumber>
    </recommendedName>
    <alternativeName>
        <fullName evidence="10">Very-long-chain 3-oxoacyl-CoA synthase</fullName>
    </alternativeName>
</protein>
<reference evidence="11" key="2">
    <citation type="submission" date="2015-02" db="UniProtKB">
        <authorList>
            <consortium name="EnsemblMetazoa"/>
        </authorList>
    </citation>
    <scope>IDENTIFICATION</scope>
</reference>
<dbReference type="PANTHER" id="PTHR11157:SF126">
    <property type="entry name" value="ELONGATION OF VERY LONG CHAIN FATTY ACIDS PROTEIN"/>
    <property type="match status" value="1"/>
</dbReference>
<feature type="transmembrane region" description="Helical" evidence="10">
    <location>
        <begin position="60"/>
        <end position="79"/>
    </location>
</feature>
<comment type="subcellular location">
    <subcellularLocation>
        <location evidence="1">Membrane</location>
        <topology evidence="1">Multi-pass membrane protein</topology>
    </subcellularLocation>
</comment>
<evidence type="ECO:0000313" key="12">
    <source>
        <dbReference type="Proteomes" id="UP000014500"/>
    </source>
</evidence>
<evidence type="ECO:0000256" key="9">
    <source>
        <dbReference type="ARBA" id="ARBA00023160"/>
    </source>
</evidence>
<keyword evidence="2 10" id="KW-0444">Lipid biosynthesis</keyword>
<dbReference type="GO" id="GO:0030148">
    <property type="term" value="P:sphingolipid biosynthetic process"/>
    <property type="evidence" value="ECO:0007669"/>
    <property type="project" value="TreeGrafter"/>
</dbReference>
<dbReference type="Pfam" id="PF01151">
    <property type="entry name" value="ELO"/>
    <property type="match status" value="1"/>
</dbReference>
<keyword evidence="6 10" id="KW-1133">Transmembrane helix</keyword>
<feature type="transmembrane region" description="Helical" evidence="10">
    <location>
        <begin position="112"/>
        <end position="132"/>
    </location>
</feature>
<comment type="catalytic activity">
    <reaction evidence="10">
        <text>a very-long-chain acyl-CoA + malonyl-CoA + H(+) = a very-long-chain 3-oxoacyl-CoA + CO2 + CoA</text>
        <dbReference type="Rhea" id="RHEA:32727"/>
        <dbReference type="ChEBI" id="CHEBI:15378"/>
        <dbReference type="ChEBI" id="CHEBI:16526"/>
        <dbReference type="ChEBI" id="CHEBI:57287"/>
        <dbReference type="ChEBI" id="CHEBI:57384"/>
        <dbReference type="ChEBI" id="CHEBI:90725"/>
        <dbReference type="ChEBI" id="CHEBI:90736"/>
        <dbReference type="EC" id="2.3.1.199"/>
    </reaction>
</comment>
<dbReference type="PANTHER" id="PTHR11157">
    <property type="entry name" value="FATTY ACID ACYL TRANSFERASE-RELATED"/>
    <property type="match status" value="1"/>
</dbReference>
<dbReference type="STRING" id="126957.T1IMY2"/>
<dbReference type="eggNOG" id="KOG3071">
    <property type="taxonomic scope" value="Eukaryota"/>
</dbReference>
<evidence type="ECO:0000256" key="5">
    <source>
        <dbReference type="ARBA" id="ARBA00022832"/>
    </source>
</evidence>
<dbReference type="AlphaFoldDB" id="T1IMY2"/>
<reference evidence="12" key="1">
    <citation type="submission" date="2011-05" db="EMBL/GenBank/DDBJ databases">
        <authorList>
            <person name="Richards S.R."/>
            <person name="Qu J."/>
            <person name="Jiang H."/>
            <person name="Jhangiani S.N."/>
            <person name="Agravi P."/>
            <person name="Goodspeed R."/>
            <person name="Gross S."/>
            <person name="Mandapat C."/>
            <person name="Jackson L."/>
            <person name="Mathew T."/>
            <person name="Pu L."/>
            <person name="Thornton R."/>
            <person name="Saada N."/>
            <person name="Wilczek-Boney K.B."/>
            <person name="Lee S."/>
            <person name="Kovar C."/>
            <person name="Wu Y."/>
            <person name="Scherer S.E."/>
            <person name="Worley K.C."/>
            <person name="Muzny D.M."/>
            <person name="Gibbs R."/>
        </authorList>
    </citation>
    <scope>NUCLEOTIDE SEQUENCE</scope>
    <source>
        <strain evidence="12">Brora</strain>
    </source>
</reference>
<evidence type="ECO:0000256" key="8">
    <source>
        <dbReference type="ARBA" id="ARBA00023136"/>
    </source>
</evidence>
<feature type="transmembrane region" description="Helical" evidence="10">
    <location>
        <begin position="31"/>
        <end position="48"/>
    </location>
</feature>
<feature type="transmembrane region" description="Helical" evidence="10">
    <location>
        <begin position="228"/>
        <end position="251"/>
    </location>
</feature>
<dbReference type="EC" id="2.3.1.199" evidence="10"/>
<dbReference type="OMA" id="KVQLFYH"/>
<dbReference type="EnsemblMetazoa" id="SMAR002349-RA">
    <property type="protein sequence ID" value="SMAR002349-PA"/>
    <property type="gene ID" value="SMAR002349"/>
</dbReference>
<dbReference type="PhylomeDB" id="T1IMY2"/>
<sequence>MGFLETLSFVYYYFNQKGDQRVQDWPLMRTPWPSCVITCVYFILVHWGRKLMKNRPAYNLKSILIPYNIAMMSQSAYIFKEILMSAYHSNFSLTCEPLEKVFTPQAMRIASASWWFFISKIVEMCDTVFLILRKKEEQLTFLHIFHHGTMVFNQWLACKFIPGGHAFIQGMLNSLIHVVMYGYYFLSALGPKIQKYLWWKKYITTLQLCQFFIIIFHNSMGSLINCDFPWWVAHYGSSYSAILFILFYNFYMKSYKQKRR</sequence>
<dbReference type="GO" id="GO:0005789">
    <property type="term" value="C:endoplasmic reticulum membrane"/>
    <property type="evidence" value="ECO:0007669"/>
    <property type="project" value="TreeGrafter"/>
</dbReference>
<evidence type="ECO:0000256" key="2">
    <source>
        <dbReference type="ARBA" id="ARBA00022516"/>
    </source>
</evidence>
<evidence type="ECO:0000313" key="11">
    <source>
        <dbReference type="EnsemblMetazoa" id="SMAR002349-PA"/>
    </source>
</evidence>
<feature type="transmembrane region" description="Helical" evidence="10">
    <location>
        <begin position="198"/>
        <end position="216"/>
    </location>
</feature>
<dbReference type="GO" id="GO:0034625">
    <property type="term" value="P:fatty acid elongation, monounsaturated fatty acid"/>
    <property type="evidence" value="ECO:0007669"/>
    <property type="project" value="TreeGrafter"/>
</dbReference>
<evidence type="ECO:0000256" key="3">
    <source>
        <dbReference type="ARBA" id="ARBA00022679"/>
    </source>
</evidence>
<name>T1IMY2_STRMM</name>
<dbReference type="EMBL" id="JH431101">
    <property type="status" value="NOT_ANNOTATED_CDS"/>
    <property type="molecule type" value="Genomic_DNA"/>
</dbReference>
<proteinExistence type="inferred from homology"/>
<dbReference type="GO" id="GO:0009922">
    <property type="term" value="F:fatty acid elongase activity"/>
    <property type="evidence" value="ECO:0007669"/>
    <property type="project" value="UniProtKB-EC"/>
</dbReference>
<dbReference type="GO" id="GO:0019367">
    <property type="term" value="P:fatty acid elongation, saturated fatty acid"/>
    <property type="evidence" value="ECO:0007669"/>
    <property type="project" value="TreeGrafter"/>
</dbReference>
<evidence type="ECO:0000256" key="7">
    <source>
        <dbReference type="ARBA" id="ARBA00023098"/>
    </source>
</evidence>
<keyword evidence="12" id="KW-1185">Reference proteome</keyword>
<keyword evidence="3 10" id="KW-0808">Transferase</keyword>
<keyword evidence="5 10" id="KW-0276">Fatty acid metabolism</keyword>
<dbReference type="Proteomes" id="UP000014500">
    <property type="component" value="Unassembled WGS sequence"/>
</dbReference>
<keyword evidence="4 10" id="KW-0812">Transmembrane</keyword>
<organism evidence="11 12">
    <name type="scientific">Strigamia maritima</name>
    <name type="common">European centipede</name>
    <name type="synonym">Geophilus maritimus</name>
    <dbReference type="NCBI Taxonomy" id="126957"/>
    <lineage>
        <taxon>Eukaryota</taxon>
        <taxon>Metazoa</taxon>
        <taxon>Ecdysozoa</taxon>
        <taxon>Arthropoda</taxon>
        <taxon>Myriapoda</taxon>
        <taxon>Chilopoda</taxon>
        <taxon>Pleurostigmophora</taxon>
        <taxon>Geophilomorpha</taxon>
        <taxon>Linotaeniidae</taxon>
        <taxon>Strigamia</taxon>
    </lineage>
</organism>
<dbReference type="InterPro" id="IPR002076">
    <property type="entry name" value="ELO_fam"/>
</dbReference>
<evidence type="ECO:0000256" key="1">
    <source>
        <dbReference type="ARBA" id="ARBA00004141"/>
    </source>
</evidence>
<accession>T1IMY2</accession>
<comment type="similarity">
    <text evidence="10">Belongs to the ELO family.</text>
</comment>
<keyword evidence="7 10" id="KW-0443">Lipid metabolism</keyword>
<keyword evidence="8 10" id="KW-0472">Membrane</keyword>
<evidence type="ECO:0000256" key="6">
    <source>
        <dbReference type="ARBA" id="ARBA00022989"/>
    </source>
</evidence>
<dbReference type="GO" id="GO:0042761">
    <property type="term" value="P:very long-chain fatty acid biosynthetic process"/>
    <property type="evidence" value="ECO:0007669"/>
    <property type="project" value="TreeGrafter"/>
</dbReference>
<feature type="transmembrane region" description="Helical" evidence="10">
    <location>
        <begin position="163"/>
        <end position="186"/>
    </location>
</feature>
<keyword evidence="9 10" id="KW-0275">Fatty acid biosynthesis</keyword>
<evidence type="ECO:0000256" key="10">
    <source>
        <dbReference type="RuleBase" id="RU361115"/>
    </source>
</evidence>
<dbReference type="GO" id="GO:0034626">
    <property type="term" value="P:fatty acid elongation, polyunsaturated fatty acid"/>
    <property type="evidence" value="ECO:0007669"/>
    <property type="project" value="TreeGrafter"/>
</dbReference>
<evidence type="ECO:0000256" key="4">
    <source>
        <dbReference type="ARBA" id="ARBA00022692"/>
    </source>
</evidence>